<proteinExistence type="inferred from homology"/>
<evidence type="ECO:0000256" key="7">
    <source>
        <dbReference type="ARBA" id="ARBA00023136"/>
    </source>
</evidence>
<feature type="compositionally biased region" description="Basic and acidic residues" evidence="10">
    <location>
        <begin position="1"/>
        <end position="19"/>
    </location>
</feature>
<dbReference type="RefSeq" id="WP_350938311.1">
    <property type="nucleotide sequence ID" value="NZ_JAYWLC010000014.1"/>
</dbReference>
<name>A0ABV1SJL6_9RHOB</name>
<keyword evidence="3" id="KW-1003">Cell membrane</keyword>
<organism evidence="12 13">
    <name type="scientific">Thioclava kandeliae</name>
    <dbReference type="NCBI Taxonomy" id="3070818"/>
    <lineage>
        <taxon>Bacteria</taxon>
        <taxon>Pseudomonadati</taxon>
        <taxon>Pseudomonadota</taxon>
        <taxon>Alphaproteobacteria</taxon>
        <taxon>Rhodobacterales</taxon>
        <taxon>Paracoccaceae</taxon>
        <taxon>Thioclava</taxon>
    </lineage>
</organism>
<evidence type="ECO:0000256" key="10">
    <source>
        <dbReference type="SAM" id="MobiDB-lite"/>
    </source>
</evidence>
<feature type="transmembrane region" description="Helical" evidence="9">
    <location>
        <begin position="158"/>
        <end position="179"/>
    </location>
</feature>
<feature type="transmembrane region" description="Helical" evidence="9">
    <location>
        <begin position="116"/>
        <end position="138"/>
    </location>
</feature>
<evidence type="ECO:0000313" key="12">
    <source>
        <dbReference type="EMBL" id="MER5173082.1"/>
    </source>
</evidence>
<keyword evidence="13" id="KW-1185">Reference proteome</keyword>
<dbReference type="EMBL" id="JAYWLC010000014">
    <property type="protein sequence ID" value="MER5173082.1"/>
    <property type="molecule type" value="Genomic_DNA"/>
</dbReference>
<dbReference type="PANTHER" id="PTHR35011:SF11">
    <property type="entry name" value="TRAP TRANSPORTER SMALL PERMEASE PROTEIN"/>
    <property type="match status" value="1"/>
</dbReference>
<keyword evidence="7 9" id="KW-0472">Membrane</keyword>
<comment type="subcellular location">
    <subcellularLocation>
        <location evidence="1 9">Cell inner membrane</location>
        <topology evidence="1 9">Multi-pass membrane protein</topology>
    </subcellularLocation>
</comment>
<comment type="similarity">
    <text evidence="8 9">Belongs to the TRAP transporter small permease family.</text>
</comment>
<comment type="function">
    <text evidence="9">Part of the tripartite ATP-independent periplasmic (TRAP) transport system.</text>
</comment>
<dbReference type="PANTHER" id="PTHR35011">
    <property type="entry name" value="2,3-DIKETO-L-GULONATE TRAP TRANSPORTER SMALL PERMEASE PROTEIN YIAM"/>
    <property type="match status" value="1"/>
</dbReference>
<dbReference type="InterPro" id="IPR007387">
    <property type="entry name" value="TRAP_DctQ"/>
</dbReference>
<gene>
    <name evidence="12" type="ORF">VSX56_15015</name>
</gene>
<dbReference type="Proteomes" id="UP001438953">
    <property type="component" value="Unassembled WGS sequence"/>
</dbReference>
<comment type="caution">
    <text evidence="12">The sequence shown here is derived from an EMBL/GenBank/DDBJ whole genome shotgun (WGS) entry which is preliminary data.</text>
</comment>
<feature type="region of interest" description="Disordered" evidence="10">
    <location>
        <begin position="1"/>
        <end position="20"/>
    </location>
</feature>
<evidence type="ECO:0000313" key="13">
    <source>
        <dbReference type="Proteomes" id="UP001438953"/>
    </source>
</evidence>
<sequence length="197" mass="21729">MDTRPHMSDQFHSRSEPHGRAASSYRQAMLRLAILTGWIGRAALWVAGTGLVLMTAMVFMQVVCRYLLGFSLQWAEPGSVLIMGWFIFLGAAVGIREGYHLSFDVLLYILPGWLKPILFTLSELVVGAFGVGMAYYGWELASKVAKNVMPTLGLSRAWDFAPLIGGGVLLALFCVERILRRCAGLPTVRFGDDALEE</sequence>
<evidence type="ECO:0000256" key="3">
    <source>
        <dbReference type="ARBA" id="ARBA00022475"/>
    </source>
</evidence>
<comment type="subunit">
    <text evidence="9">The complex comprises the extracytoplasmic solute receptor protein and the two transmembrane proteins.</text>
</comment>
<evidence type="ECO:0000256" key="8">
    <source>
        <dbReference type="ARBA" id="ARBA00038436"/>
    </source>
</evidence>
<accession>A0ABV1SJL6</accession>
<keyword evidence="2 9" id="KW-0813">Transport</keyword>
<evidence type="ECO:0000256" key="5">
    <source>
        <dbReference type="ARBA" id="ARBA00022692"/>
    </source>
</evidence>
<dbReference type="InterPro" id="IPR055348">
    <property type="entry name" value="DctQ"/>
</dbReference>
<evidence type="ECO:0000256" key="6">
    <source>
        <dbReference type="ARBA" id="ARBA00022989"/>
    </source>
</evidence>
<dbReference type="Pfam" id="PF04290">
    <property type="entry name" value="DctQ"/>
    <property type="match status" value="1"/>
</dbReference>
<feature type="domain" description="Tripartite ATP-independent periplasmic transporters DctQ component" evidence="11">
    <location>
        <begin position="54"/>
        <end position="181"/>
    </location>
</feature>
<protein>
    <recommendedName>
        <fullName evidence="9">TRAP transporter small permease protein</fullName>
    </recommendedName>
</protein>
<keyword evidence="5 9" id="KW-0812">Transmembrane</keyword>
<reference evidence="12 13" key="1">
    <citation type="submission" date="2024-06" db="EMBL/GenBank/DDBJ databases">
        <title>Thioclava kandeliae sp. nov. from a rhizosphere soil sample of Kandelia candel in a mangrove.</title>
        <authorList>
            <person name="Mu T."/>
        </authorList>
    </citation>
    <scope>NUCLEOTIDE SEQUENCE [LARGE SCALE GENOMIC DNA]</scope>
    <source>
        <strain evidence="12 13">CPCC 100088</strain>
    </source>
</reference>
<evidence type="ECO:0000256" key="1">
    <source>
        <dbReference type="ARBA" id="ARBA00004429"/>
    </source>
</evidence>
<keyword evidence="6 9" id="KW-1133">Transmembrane helix</keyword>
<evidence type="ECO:0000259" key="11">
    <source>
        <dbReference type="Pfam" id="PF04290"/>
    </source>
</evidence>
<evidence type="ECO:0000256" key="4">
    <source>
        <dbReference type="ARBA" id="ARBA00022519"/>
    </source>
</evidence>
<evidence type="ECO:0000256" key="9">
    <source>
        <dbReference type="RuleBase" id="RU369079"/>
    </source>
</evidence>
<feature type="transmembrane region" description="Helical" evidence="9">
    <location>
        <begin position="74"/>
        <end position="95"/>
    </location>
</feature>
<evidence type="ECO:0000256" key="2">
    <source>
        <dbReference type="ARBA" id="ARBA00022448"/>
    </source>
</evidence>
<feature type="transmembrane region" description="Helical" evidence="9">
    <location>
        <begin position="42"/>
        <end position="68"/>
    </location>
</feature>
<keyword evidence="4 9" id="KW-0997">Cell inner membrane</keyword>